<feature type="binding site" evidence="7 9">
    <location>
        <position position="186"/>
    </location>
    <ligand>
        <name>substrate</name>
    </ligand>
</feature>
<dbReference type="PROSITE" id="PS00156">
    <property type="entry name" value="OMPDECASE"/>
    <property type="match status" value="1"/>
</dbReference>
<dbReference type="SUPFAM" id="SSF51366">
    <property type="entry name" value="Ribulose-phoshate binding barrel"/>
    <property type="match status" value="1"/>
</dbReference>
<keyword evidence="13" id="KW-1185">Reference proteome</keyword>
<evidence type="ECO:0000256" key="1">
    <source>
        <dbReference type="ARBA" id="ARBA00002356"/>
    </source>
</evidence>
<dbReference type="Pfam" id="PF00215">
    <property type="entry name" value="OMPdecase"/>
    <property type="match status" value="1"/>
</dbReference>
<dbReference type="PANTHER" id="PTHR32119">
    <property type="entry name" value="OROTIDINE 5'-PHOSPHATE DECARBOXYLASE"/>
    <property type="match status" value="1"/>
</dbReference>
<dbReference type="InterPro" id="IPR001754">
    <property type="entry name" value="OMPdeCOase_dom"/>
</dbReference>
<comment type="caution">
    <text evidence="12">The sequence shown here is derived from an EMBL/GenBank/DDBJ whole genome shotgun (WGS) entry which is preliminary data.</text>
</comment>
<evidence type="ECO:0000256" key="3">
    <source>
        <dbReference type="ARBA" id="ARBA00022793"/>
    </source>
</evidence>
<keyword evidence="5 7" id="KW-0456">Lyase</keyword>
<dbReference type="HAMAP" id="MF_01200_B">
    <property type="entry name" value="OMPdecase_type1_B"/>
    <property type="match status" value="1"/>
</dbReference>
<feature type="domain" description="Orotidine 5'-phosphate decarboxylase" evidence="11">
    <location>
        <begin position="4"/>
        <end position="222"/>
    </location>
</feature>
<feature type="active site" description="For OMPdecase activity" evidence="8">
    <location>
        <position position="64"/>
    </location>
</feature>
<feature type="binding site" evidence="7 9">
    <location>
        <position position="32"/>
    </location>
    <ligand>
        <name>substrate</name>
    </ligand>
</feature>
<evidence type="ECO:0000256" key="8">
    <source>
        <dbReference type="PIRSR" id="PIRSR614732-1"/>
    </source>
</evidence>
<comment type="subunit">
    <text evidence="7">Homodimer.</text>
</comment>
<feature type="binding site" evidence="7 9">
    <location>
        <position position="116"/>
    </location>
    <ligand>
        <name>substrate</name>
    </ligand>
</feature>
<evidence type="ECO:0000256" key="6">
    <source>
        <dbReference type="ARBA" id="ARBA00049157"/>
    </source>
</evidence>
<feature type="binding site" evidence="7 9">
    <location>
        <position position="207"/>
    </location>
    <ligand>
        <name>substrate</name>
    </ligand>
</feature>
<dbReference type="GO" id="GO:0005829">
    <property type="term" value="C:cytosol"/>
    <property type="evidence" value="ECO:0007669"/>
    <property type="project" value="TreeGrafter"/>
</dbReference>
<feature type="active site" description="Proton donor" evidence="7">
    <location>
        <position position="61"/>
    </location>
</feature>
<dbReference type="InterPro" id="IPR018089">
    <property type="entry name" value="OMPdecase_AS"/>
</dbReference>
<dbReference type="InterPro" id="IPR013785">
    <property type="entry name" value="Aldolase_TIM"/>
</dbReference>
<dbReference type="NCBIfam" id="TIGR01740">
    <property type="entry name" value="pyrF"/>
    <property type="match status" value="1"/>
</dbReference>
<evidence type="ECO:0000256" key="4">
    <source>
        <dbReference type="ARBA" id="ARBA00022975"/>
    </source>
</evidence>
<protein>
    <recommendedName>
        <fullName evidence="7">Orotidine 5'-phosphate decarboxylase</fullName>
        <ecNumber evidence="7">4.1.1.23</ecNumber>
    </recommendedName>
    <alternativeName>
        <fullName evidence="7">OMP decarboxylase</fullName>
        <shortName evidence="7">OMPDCase</shortName>
        <shortName evidence="7">OMPdecase</shortName>
    </alternativeName>
</protein>
<evidence type="ECO:0000256" key="9">
    <source>
        <dbReference type="PIRSR" id="PIRSR614732-2"/>
    </source>
</evidence>
<dbReference type="SMART" id="SM00934">
    <property type="entry name" value="OMPdecase"/>
    <property type="match status" value="1"/>
</dbReference>
<dbReference type="PANTHER" id="PTHR32119:SF2">
    <property type="entry name" value="OROTIDINE 5'-PHOSPHATE DECARBOXYLASE"/>
    <property type="match status" value="1"/>
</dbReference>
<evidence type="ECO:0000256" key="7">
    <source>
        <dbReference type="HAMAP-Rule" id="MF_01200"/>
    </source>
</evidence>
<evidence type="ECO:0000256" key="5">
    <source>
        <dbReference type="ARBA" id="ARBA00023239"/>
    </source>
</evidence>
<evidence type="ECO:0000313" key="12">
    <source>
        <dbReference type="EMBL" id="SMP16072.1"/>
    </source>
</evidence>
<dbReference type="InterPro" id="IPR014732">
    <property type="entry name" value="OMPdecase"/>
</dbReference>
<sequence>MEKKLAFAVDINDLEEAKKVIKEIEHKDIIIKIGYNLFIKGGYGLIDYIKNLGFEIFLDLKLHDIPNTVYNGVLSAKELNIDYLTIHSLGGKEMLEKAYEAKQNSNLKVIAVTILTSHNEEYKNYIKTEYSLKELAFNLAKTAIDIGIDGVVSSAHEVRFLKENINKDFIAVVPGIRFDNNKMDDQQRIATPEEAVKNGADIIVVGRPILKAENKNKIIEEIINRMRV</sequence>
<comment type="catalytic activity">
    <reaction evidence="6 7 10">
        <text>orotidine 5'-phosphate + H(+) = UMP + CO2</text>
        <dbReference type="Rhea" id="RHEA:11596"/>
        <dbReference type="ChEBI" id="CHEBI:15378"/>
        <dbReference type="ChEBI" id="CHEBI:16526"/>
        <dbReference type="ChEBI" id="CHEBI:57538"/>
        <dbReference type="ChEBI" id="CHEBI:57865"/>
        <dbReference type="EC" id="4.1.1.23"/>
    </reaction>
</comment>
<dbReference type="EMBL" id="FXTX01000014">
    <property type="protein sequence ID" value="SMP16072.1"/>
    <property type="molecule type" value="Genomic_DNA"/>
</dbReference>
<dbReference type="GO" id="GO:0006207">
    <property type="term" value="P:'de novo' pyrimidine nucleobase biosynthetic process"/>
    <property type="evidence" value="ECO:0007669"/>
    <property type="project" value="InterPro"/>
</dbReference>
<dbReference type="Gene3D" id="3.20.20.70">
    <property type="entry name" value="Aldolase class I"/>
    <property type="match status" value="1"/>
</dbReference>
<gene>
    <name evidence="7" type="primary">pyrF</name>
    <name evidence="12" type="ORF">SAMN06264868_11455</name>
</gene>
<dbReference type="GO" id="GO:0044205">
    <property type="term" value="P:'de novo' UMP biosynthetic process"/>
    <property type="evidence" value="ECO:0007669"/>
    <property type="project" value="UniProtKB-UniRule"/>
</dbReference>
<dbReference type="CDD" id="cd04725">
    <property type="entry name" value="OMP_decarboxylase_like"/>
    <property type="match status" value="1"/>
</dbReference>
<dbReference type="Proteomes" id="UP001157947">
    <property type="component" value="Unassembled WGS sequence"/>
</dbReference>
<proteinExistence type="inferred from homology"/>
<reference evidence="12" key="1">
    <citation type="submission" date="2017-05" db="EMBL/GenBank/DDBJ databases">
        <authorList>
            <person name="Varghese N."/>
            <person name="Submissions S."/>
        </authorList>
    </citation>
    <scope>NUCLEOTIDE SEQUENCE</scope>
    <source>
        <strain evidence="12">DSM 18763</strain>
    </source>
</reference>
<dbReference type="AlphaFoldDB" id="A0AA46AF04"/>
<keyword evidence="3 7" id="KW-0210">Decarboxylase</keyword>
<evidence type="ECO:0000313" key="13">
    <source>
        <dbReference type="Proteomes" id="UP001157947"/>
    </source>
</evidence>
<feature type="binding site" evidence="7 9">
    <location>
        <position position="10"/>
    </location>
    <ligand>
        <name>substrate</name>
    </ligand>
</feature>
<dbReference type="NCBIfam" id="NF001273">
    <property type="entry name" value="PRK00230.1"/>
    <property type="match status" value="1"/>
</dbReference>
<evidence type="ECO:0000259" key="11">
    <source>
        <dbReference type="SMART" id="SM00934"/>
    </source>
</evidence>
<evidence type="ECO:0000256" key="10">
    <source>
        <dbReference type="RuleBase" id="RU000512"/>
    </source>
</evidence>
<dbReference type="RefSeq" id="WP_265134704.1">
    <property type="nucleotide sequence ID" value="NZ_FXTX01000014.1"/>
</dbReference>
<comment type="function">
    <text evidence="1 7">Catalyzes the decarboxylation of orotidine 5'-monophosphate (OMP) to uridine 5'-monophosphate (UMP).</text>
</comment>
<organism evidence="12 13">
    <name type="scientific">Venenivibrio stagnispumantis</name>
    <dbReference type="NCBI Taxonomy" id="407998"/>
    <lineage>
        <taxon>Bacteria</taxon>
        <taxon>Pseudomonadati</taxon>
        <taxon>Aquificota</taxon>
        <taxon>Aquificia</taxon>
        <taxon>Aquificales</taxon>
        <taxon>Hydrogenothermaceae</taxon>
        <taxon>Venenivibrio</taxon>
    </lineage>
</organism>
<comment type="pathway">
    <text evidence="2 7 10">Pyrimidine metabolism; UMP biosynthesis via de novo pathway; UMP from orotate: step 2/2.</text>
</comment>
<feature type="binding site" evidence="7">
    <location>
        <begin position="59"/>
        <end position="68"/>
    </location>
    <ligand>
        <name>substrate</name>
    </ligand>
</feature>
<keyword evidence="4 7" id="KW-0665">Pyrimidine biosynthesis</keyword>
<comment type="similarity">
    <text evidence="7">Belongs to the OMP decarboxylase family. Type 1 subfamily.</text>
</comment>
<dbReference type="InterPro" id="IPR047596">
    <property type="entry name" value="OMPdecase_bac"/>
</dbReference>
<dbReference type="GO" id="GO:0004590">
    <property type="term" value="F:orotidine-5'-phosphate decarboxylase activity"/>
    <property type="evidence" value="ECO:0007669"/>
    <property type="project" value="UniProtKB-UniRule"/>
</dbReference>
<dbReference type="EC" id="4.1.1.23" evidence="7"/>
<dbReference type="InterPro" id="IPR011060">
    <property type="entry name" value="RibuloseP-bd_barrel"/>
</dbReference>
<feature type="active site" description="For OMPdecase activity" evidence="8">
    <location>
        <position position="61"/>
    </location>
</feature>
<accession>A0AA46AF04</accession>
<name>A0AA46AF04_9AQUI</name>
<evidence type="ECO:0000256" key="2">
    <source>
        <dbReference type="ARBA" id="ARBA00004861"/>
    </source>
</evidence>
<feature type="active site" description="For OMPdecase activity" evidence="8">
    <location>
        <position position="59"/>
    </location>
</feature>
<feature type="binding site" evidence="7 9">
    <location>
        <position position="177"/>
    </location>
    <ligand>
        <name>substrate</name>
    </ligand>
</feature>
<feature type="binding site" evidence="7 9">
    <location>
        <position position="206"/>
    </location>
    <ligand>
        <name>substrate</name>
    </ligand>
</feature>